<sequence>MYSVSVINLLTETKLTEVLAKTVKDVQTKIYELTSRESCILWKSGCGDYEAYEDDDDLLFIRNPELKETREIYCVLFSKEGREHEDWSFECYSSRVRTAIPLKRIQFRLHNIDEHPLMTYEPNHKRSWLYSFVNLQQKLQHSSGLPSNRLFFYTKVPEIAIESTKSWLEVLASGSYTNEGLNVYVGLFAKEDSRKSCLVKDSRISSCRKLPYVSILNSESEIIRWFPKSNQCSVIELKHFIEQNLSIPIANQVLYYQNIYLDVTQSIMELLIMCNEVSPLKIELTYVWKPNLSMDEKAIQSIKENCLAKLPSIELRDKRYQLTILKDVFEHVKDTGEWQDGLKRVLESKYKLPANWFFFQYRSGLTIPKRALQALIRDDASFKSDLCFDVIALKPIFNVAADSILNEDGYYFKLLGIKNLVLKSLTKTESLDISKYNTMHCISRYFENELKIPKHLQIFMHKKRKISENERLSDIFWYHCSVEEKVEGTLTINLVSKPPPVVITVYLTCPYAARIGLPETLEMKETLTLAEAGTTISNLTPYSVSTTLPEGLLPIGSHILARDQYFLYRIVKDKGRYPIELKVTRTIHIKLYPCGHCGVSEVLEPTFTINDVTHTVRDMVKGIRFLYKTCCERAEWRLAKDRQKRDITTDSLLIELPPDFDGSLRGVRSIRRFFRKVVKN</sequence>
<evidence type="ECO:0000313" key="2">
    <source>
        <dbReference type="Proteomes" id="UP000594262"/>
    </source>
</evidence>
<dbReference type="Proteomes" id="UP000594262">
    <property type="component" value="Unplaced"/>
</dbReference>
<dbReference type="InterPro" id="IPR029071">
    <property type="entry name" value="Ubiquitin-like_domsf"/>
</dbReference>
<dbReference type="AlphaFoldDB" id="A0A7M5WW58"/>
<name>A0A7M5WW58_9CNID</name>
<keyword evidence="2" id="KW-1185">Reference proteome</keyword>
<organism evidence="1 2">
    <name type="scientific">Clytia hemisphaerica</name>
    <dbReference type="NCBI Taxonomy" id="252671"/>
    <lineage>
        <taxon>Eukaryota</taxon>
        <taxon>Metazoa</taxon>
        <taxon>Cnidaria</taxon>
        <taxon>Hydrozoa</taxon>
        <taxon>Hydroidolina</taxon>
        <taxon>Leptothecata</taxon>
        <taxon>Obeliida</taxon>
        <taxon>Clytiidae</taxon>
        <taxon>Clytia</taxon>
    </lineage>
</organism>
<reference evidence="1" key="1">
    <citation type="submission" date="2021-01" db="UniProtKB">
        <authorList>
            <consortium name="EnsemblMetazoa"/>
        </authorList>
    </citation>
    <scope>IDENTIFICATION</scope>
</reference>
<accession>A0A7M5WW58</accession>
<protein>
    <submittedName>
        <fullName evidence="1">Uncharacterized protein</fullName>
    </submittedName>
</protein>
<evidence type="ECO:0000313" key="1">
    <source>
        <dbReference type="EnsemblMetazoa" id="CLYHEMP013762.1"/>
    </source>
</evidence>
<dbReference type="SUPFAM" id="SSF54236">
    <property type="entry name" value="Ubiquitin-like"/>
    <property type="match status" value="1"/>
</dbReference>
<dbReference type="EnsemblMetazoa" id="CLYHEMT013762.1">
    <property type="protein sequence ID" value="CLYHEMP013762.1"/>
    <property type="gene ID" value="CLYHEMG013762"/>
</dbReference>
<proteinExistence type="predicted"/>